<keyword evidence="3" id="KW-1185">Reference proteome</keyword>
<evidence type="ECO:0000259" key="1">
    <source>
        <dbReference type="PROSITE" id="PS50994"/>
    </source>
</evidence>
<feature type="domain" description="Integrase catalytic" evidence="1">
    <location>
        <begin position="44"/>
        <end position="131"/>
    </location>
</feature>
<dbReference type="Gene3D" id="3.30.420.10">
    <property type="entry name" value="Ribonuclease H-like superfamily/Ribonuclease H"/>
    <property type="match status" value="1"/>
</dbReference>
<dbReference type="Proteomes" id="UP001558713">
    <property type="component" value="Unassembled WGS sequence"/>
</dbReference>
<name>A0ABD1BIA7_CARAN</name>
<evidence type="ECO:0000313" key="2">
    <source>
        <dbReference type="EMBL" id="KAL1215290.1"/>
    </source>
</evidence>
<accession>A0ABD1BIA7</accession>
<protein>
    <recommendedName>
        <fullName evidence="1">Integrase catalytic domain-containing protein</fullName>
    </recommendedName>
</protein>
<dbReference type="PANTHER" id="PTHR45835:SF99">
    <property type="entry name" value="CHROMO DOMAIN-CONTAINING PROTEIN-RELATED"/>
    <property type="match status" value="1"/>
</dbReference>
<organism evidence="2 3">
    <name type="scientific">Cardamine amara subsp. amara</name>
    <dbReference type="NCBI Taxonomy" id="228776"/>
    <lineage>
        <taxon>Eukaryota</taxon>
        <taxon>Viridiplantae</taxon>
        <taxon>Streptophyta</taxon>
        <taxon>Embryophyta</taxon>
        <taxon>Tracheophyta</taxon>
        <taxon>Spermatophyta</taxon>
        <taxon>Magnoliopsida</taxon>
        <taxon>eudicotyledons</taxon>
        <taxon>Gunneridae</taxon>
        <taxon>Pentapetalae</taxon>
        <taxon>rosids</taxon>
        <taxon>malvids</taxon>
        <taxon>Brassicales</taxon>
        <taxon>Brassicaceae</taxon>
        <taxon>Cardamineae</taxon>
        <taxon>Cardamine</taxon>
    </lineage>
</organism>
<dbReference type="AlphaFoldDB" id="A0ABD1BIA7"/>
<dbReference type="EMBL" id="JBANAX010000289">
    <property type="protein sequence ID" value="KAL1215290.1"/>
    <property type="molecule type" value="Genomic_DNA"/>
</dbReference>
<dbReference type="PANTHER" id="PTHR45835">
    <property type="entry name" value="YALI0A06105P"/>
    <property type="match status" value="1"/>
</dbReference>
<dbReference type="InterPro" id="IPR041588">
    <property type="entry name" value="Integrase_H2C2"/>
</dbReference>
<dbReference type="SUPFAM" id="SSF53098">
    <property type="entry name" value="Ribonuclease H-like"/>
    <property type="match status" value="1"/>
</dbReference>
<dbReference type="InterPro" id="IPR036397">
    <property type="entry name" value="RNaseH_sf"/>
</dbReference>
<dbReference type="InterPro" id="IPR012337">
    <property type="entry name" value="RNaseH-like_sf"/>
</dbReference>
<reference evidence="2 3" key="1">
    <citation type="submission" date="2024-04" db="EMBL/GenBank/DDBJ databases">
        <title>Genome assembly C_amara_ONT_v2.</title>
        <authorList>
            <person name="Yant L."/>
            <person name="Moore C."/>
            <person name="Slenker M."/>
        </authorList>
    </citation>
    <scope>NUCLEOTIDE SEQUENCE [LARGE SCALE GENOMIC DNA]</scope>
    <source>
        <tissue evidence="2">Leaf</tissue>
    </source>
</reference>
<dbReference type="PROSITE" id="PS50994">
    <property type="entry name" value="INTEGRASE"/>
    <property type="match status" value="1"/>
</dbReference>
<gene>
    <name evidence="2" type="ORF">V5N11_016083</name>
</gene>
<proteinExistence type="predicted"/>
<dbReference type="Gene3D" id="1.10.340.70">
    <property type="match status" value="1"/>
</dbReference>
<comment type="caution">
    <text evidence="2">The sequence shown here is derived from an EMBL/GenBank/DDBJ whole genome shotgun (WGS) entry which is preliminary data.</text>
</comment>
<dbReference type="InterPro" id="IPR001584">
    <property type="entry name" value="Integrase_cat-core"/>
</dbReference>
<evidence type="ECO:0000313" key="3">
    <source>
        <dbReference type="Proteomes" id="UP001558713"/>
    </source>
</evidence>
<dbReference type="Pfam" id="PF17921">
    <property type="entry name" value="Integrase_H2C2"/>
    <property type="match status" value="1"/>
</dbReference>
<sequence>MYHDLKRYYHWNGMKRDVAGWVASYPVCQQVKAEHQVPGGLVRSLLIPEWKWDRITMDFVTGLPVCDKKNAIWVIVDRLTKATNFLTMCKKDSAERLAELYVKEIVRLHGVPASIVSDRDSKFAGMFWREL</sequence>